<dbReference type="SUPFAM" id="SSF49464">
    <property type="entry name" value="Carboxypeptidase regulatory domain-like"/>
    <property type="match status" value="1"/>
</dbReference>
<name>A0ABR9Q0A5_9BACT</name>
<evidence type="ECO:0000256" key="1">
    <source>
        <dbReference type="SAM" id="MobiDB-lite"/>
    </source>
</evidence>
<reference evidence="3 4" key="1">
    <citation type="submission" date="2020-02" db="EMBL/GenBank/DDBJ databases">
        <authorList>
            <person name="Babadi Z.K."/>
            <person name="Risdian C."/>
            <person name="Ebrahimipour G.H."/>
            <person name="Wink J."/>
        </authorList>
    </citation>
    <scope>NUCLEOTIDE SEQUENCE [LARGE SCALE GENOMIC DNA]</scope>
    <source>
        <strain evidence="3 4">ZKHCc1 1396</strain>
    </source>
</reference>
<comment type="caution">
    <text evidence="3">The sequence shown here is derived from an EMBL/GenBank/DDBJ whole genome shotgun (WGS) entry which is preliminary data.</text>
</comment>
<dbReference type="InterPro" id="IPR008969">
    <property type="entry name" value="CarboxyPept-like_regulatory"/>
</dbReference>
<dbReference type="Gene3D" id="2.180.10.10">
    <property type="entry name" value="RHS repeat-associated core"/>
    <property type="match status" value="3"/>
</dbReference>
<dbReference type="Gene3D" id="2.60.40.10">
    <property type="entry name" value="Immunoglobulins"/>
    <property type="match status" value="7"/>
</dbReference>
<evidence type="ECO:0000259" key="2">
    <source>
        <dbReference type="Pfam" id="PF20148"/>
    </source>
</evidence>
<dbReference type="Pfam" id="PF09136">
    <property type="entry name" value="Glucodextran_B"/>
    <property type="match status" value="3"/>
</dbReference>
<dbReference type="Proteomes" id="UP001516472">
    <property type="component" value="Unassembled WGS sequence"/>
</dbReference>
<evidence type="ECO:0000313" key="4">
    <source>
        <dbReference type="Proteomes" id="UP001516472"/>
    </source>
</evidence>
<feature type="compositionally biased region" description="Low complexity" evidence="1">
    <location>
        <begin position="1005"/>
        <end position="1022"/>
    </location>
</feature>
<dbReference type="NCBIfam" id="TIGR01643">
    <property type="entry name" value="YD_repeat_2x"/>
    <property type="match status" value="2"/>
</dbReference>
<dbReference type="InterPro" id="IPR006530">
    <property type="entry name" value="YD"/>
</dbReference>
<dbReference type="InterPro" id="IPR031325">
    <property type="entry name" value="RHS_repeat"/>
</dbReference>
<dbReference type="NCBIfam" id="TIGR03696">
    <property type="entry name" value="Rhs_assc_core"/>
    <property type="match status" value="1"/>
</dbReference>
<evidence type="ECO:0000313" key="3">
    <source>
        <dbReference type="EMBL" id="MBE4753628.1"/>
    </source>
</evidence>
<gene>
    <name evidence="3" type="ORF">G4177_36330</name>
</gene>
<dbReference type="RefSeq" id="WP_193430782.1">
    <property type="nucleotide sequence ID" value="NZ_JAAIYO010000021.1"/>
</dbReference>
<protein>
    <recommendedName>
        <fullName evidence="2">DUF6531 domain-containing protein</fullName>
    </recommendedName>
</protein>
<proteinExistence type="predicted"/>
<feature type="compositionally biased region" description="Basic and acidic residues" evidence="1">
    <location>
        <begin position="2249"/>
        <end position="2268"/>
    </location>
</feature>
<dbReference type="PANTHER" id="PTHR32305:SF15">
    <property type="entry name" value="PROTEIN RHSA-RELATED"/>
    <property type="match status" value="1"/>
</dbReference>
<accession>A0ABR9Q0A5</accession>
<dbReference type="InterPro" id="IPR045351">
    <property type="entry name" value="DUF6531"/>
</dbReference>
<feature type="region of interest" description="Disordered" evidence="1">
    <location>
        <begin position="2249"/>
        <end position="2288"/>
    </location>
</feature>
<dbReference type="PROSITE" id="PS51257">
    <property type="entry name" value="PROKAR_LIPOPROTEIN"/>
    <property type="match status" value="1"/>
</dbReference>
<dbReference type="InterPro" id="IPR050708">
    <property type="entry name" value="T6SS_VgrG/RHS"/>
</dbReference>
<organism evidence="3 4">
    <name type="scientific">Corallococcus soli</name>
    <dbReference type="NCBI Taxonomy" id="2710757"/>
    <lineage>
        <taxon>Bacteria</taxon>
        <taxon>Pseudomonadati</taxon>
        <taxon>Myxococcota</taxon>
        <taxon>Myxococcia</taxon>
        <taxon>Myxococcales</taxon>
        <taxon>Cystobacterineae</taxon>
        <taxon>Myxococcaceae</taxon>
        <taxon>Corallococcus</taxon>
    </lineage>
</organism>
<feature type="region of interest" description="Disordered" evidence="1">
    <location>
        <begin position="4805"/>
        <end position="4825"/>
    </location>
</feature>
<dbReference type="PANTHER" id="PTHR32305">
    <property type="match status" value="1"/>
</dbReference>
<dbReference type="EMBL" id="JAAIYO010000021">
    <property type="protein sequence ID" value="MBE4753628.1"/>
    <property type="molecule type" value="Genomic_DNA"/>
</dbReference>
<feature type="region of interest" description="Disordered" evidence="1">
    <location>
        <begin position="1005"/>
        <end position="1039"/>
    </location>
</feature>
<dbReference type="InterPro" id="IPR022385">
    <property type="entry name" value="Rhs_assc_core"/>
</dbReference>
<dbReference type="Pfam" id="PF05593">
    <property type="entry name" value="RHS_repeat"/>
    <property type="match status" value="2"/>
</dbReference>
<sequence>MSGRKQVWGLWAALLLTAVVGCDKTPERPVEVAAAAPVASTRVHLSAAELAPACNGVIEQAVGPAWRGGTLVVQGGSPGTSSFTGTLGEPALVVVQNGDARGANEVTSSEVTLNGAVLGRVATGTPLAVYRVALQVANELSVTTTGGGAVRVSVAPLGALPCQVVNSGYLQAGAATPSWAADFAPPGQGTVGVLVVDMVGPDADGAVVLNGVDMFAGLTGAQKRAFAAKVPLAATNHLALTVLGGPESSVRVALFDADTLPSMLNVLEPEPGAFFTSSPISVSGQFGVDSKSVVINGVSAALSGQSGFHLDVPLVEGVNAVTTVLQDSCGNTTRVCRPVALDSQAPVLTLSGVTEGEITRGPVTLSWQATGTDLASTSATLNGQPVVNGATVSLEGSYDWLVTAEDVEGRVAKKRVRFRLQLTGPTIQVAGVIPHKHYPGTVTPIVTVQSDYLETTAFTLDFVGWQNGTPVSLPGPHTLHLVAKDRAANYGILEVPFTIDLTFPNVTLAGVPEGAHRNVPVEVTYSATDLYLREDGVTARLDGAPFASGNTISSPGPHTVEVEALDLAGNRTVKSLHFTLDFTPPAITLSGLPATSPVTTSVTPVFTLVEPNLASVSATLNGAPFLSGTEVTLDGVYLLEVTAEDLAGNTASSVASFSIDRTAPVITVTGVAEGQHVNTPVTLTWTVEDVHPGTVTATLDGSPFTSGGVVEAPGAHTLVVTAVDQVGNSAQVQRTFSLDTAPVVPSIQSPQNGLVTREAQVEVAVSVTDPEQVVRVEVGGVELVKGTGNVWRRMVPLNEGPNQLVVSVLDAAGNASSASVTVLRDSIAPQLVVTSPSVNARIGALSVKVRGTATDATPMVLTVNGAPAPLAPDGTFEVTHALAQGANTLLLRLTDAADNLDEETLQLRANSTAPSLSLTAPVDGLVTEQGSVTVQGSASSADSTDSVTVVVAGALAATSSNQTFTRTVQLSPGAQALKVVAMDGYGLRTEATVNVTRNVTLPDGGLADAGTVGDAGTGLDAGSPPDGGGNSADAGPSFDAGSGTAAPLLSLEAPVQGAVLGGTSVAVVGQVQGGTLPLQVKVNGVNASVSVRSFTLSMALPEGDHTLDVQVTDAEGRAANTSRVIAVDRTRPTVVVTQPAASPATVTESPYVVRGTVGDTHLAGVTVQGQPATVLGGAFSVPVSLVQGQTVVEVVAVDQASNVERKSVILNVDHAPPQVSVLSPVSGSESPTAVVHVRAKVVAFAGLAEVRIGTGVAAEEAPGVYGADLALSLGENTLHVLATDVNGLTGRASVVVRYRNPATEPLVVTGVQPLSGARDIKSDALISVSFNKAATLASVRQGFKVLNQGQELKGGYSLAPGGQTASFIAQAPLPEGALLQVRVQGVQAEVGPQQDADFYSELTVRRPLTRVRGYVMDDAFEPLSGVRVVLEGTSESVRTGADGNWSFITSVSGPRVVRYEGGATSDGRPLPTVRRLLSITPEVETVDAPLALTAVDTASATRVDTTQSLHVDFAQRHGALALDGPAGSLLFEDGRTEGLLTATRLRPVSLPVRLENNATPTAVWQVGPGGIRVQKPVQLRFPNVTNLGPGRYVVVLAYEPRNHLLARAGLAQVSQDEASIQTQEPLDLRSVELVGYMALTEQQDAVVREALARTGGQGSALPDGGMEGALPPGGLKRLEVPWWKQALDVLVPEAHAQLVLGVMPYLDQYIQNLVPAAITGRLRAPQDQQLTVKLSEDLTEFISIPRQVTFPYALPVSLRASRISDGSGTERMDLFLSAKAEGGAEISPPEGESWAISAQRADDLALELAGNVELIPGGTTVITFGGRMGSELRTVTLTVRTVPVADAGVQAYRLHFALDEQASSGGQELQSVVRFPDVRVTVTGPGPTMSGTTGATGEYGIPVLVPGGEAMGIACADIPMGPRPLLGHDPKTGAAVVQSLVMASYPACSPTFTAFSGRQTRADILVDARLLHGALHFVDREGRALRHDCAAEDVSEYDAEKGGYASIANADIPRTEVHFFRADDLERPIAQFTVGVPYTECAVQQPGKRDAQGHYARVRMGPTAPFKRVIRERCLELNPAIQQDPSAPAPESVEGADRAFYETECRDNRTNFLRLTAGEPLVVVAVNHATGHTGMTRIQVPAITQQQLDAKGRCALDDELGPLVVDDFGKPARLSRCSVAALGINAPVYLYPPEIDVRVWRSADSEGVRQDQPPTLVRTGGAATTRDTYVHLDTHWRVRTLAPVEWRSEDGGVRETPVDAGLPEDRVDGGTASCREPGADGGKPPCSPDFLRDEGISGRLLETCSAYGPGTASQLTKTVACFRQGDLEDVPGGVPPLAGRVVRVTQSAVEEPAVAQFGVVPGRGSAALQATMRIVTPSGQRINLGSLPRANYYLHVVGHEVFPRDRDGDGVLRPEERNAPPPDFTEAIADHPPGLPARAVGLKNVYTGLDPDGFRVLRYDSAREHEFQVVELTDPKVTAQGSLDSRVLEGEKAEADSDDLAYQFLAEMLQPEPGRATTPIGDYVVRFGSDQYGVECELEVTAESISGACDNEFIDDVLAANDLLYVELYLSGNAENVLYRFNLMGMAPRVDLLTAGSAFTAQRSVETGTGGTSVTDRAISLPATAHFALDPGVIHTGTVKVCTSKECDAGSVVNQADVRLLPDGTYDVQEAAGGLAEDDLEQQEEFGLNGARLFQQPIPAHLVSMPGSGVESKRFYLLQDVVLPEPRQLVQTLGRPRGRFEGVNARAPGQLTVQGINVADGHLSFEHEDFSVPQLAEVVRFARTYNNQSSLVTPTGVGWTNNYEGFVQEERVGRYTVVVAGQAYDFPDCASVDEDARTASGCLTDRSHGMELSVEKRDGQELARVTTAEGFVYEFKTRARGFEEDWHRRWLLDRFHDGHGRASGDDGWTRLTYKPKSNLVETVERTPGRLQLQMTYEDINTSDETVAYRLRNMARNQDFALLKTVEVRVKASQQMLHHLDFTHDKRGNLLTVTRGSALPATQVWDYGYVPLPTELRGHALWSASNEVTTARLMLSPPAGGAPVVQWQATYARESQQGTYPHVDPLEVVTSVVGTGMPAPGWRIVSATEEARTVKRPDGVDVALDLNAYGNTNATHVPGLGPSTVQWGSDVRGGPVQVEVSGTPGGRALRNTLNPRLQLDAVTLEAAPANSHPVPGATDGALWSVTERQSQTGRVLGMAVATGHGMASVSRPLSAAGDPTGVTVTDATAKVVFSAQQFPDPDGVVQGGEDPTGNAITYSGHETQALGLPLVATVTRTLVGAGGLGSYEVEYGYDVLGNRTSERNLATGAHVQLTYDAVGRLLTRTVAGTPAQSWTYDYQLADDALTVTQTLNLGRWGRSQSNTTDYQQGLKRAERYTYGLSIQSAVVDYDTYQGTRLMSFLDGRGRRHTLTYDSAGRVTGETVNGQTLYSNELDADGNVTEVTNSSGLKTRIEHDALGRPVRWAYESKGAGESCDEACQFADVETVVLDAAGAVKTRTFGTLAKPHVMDSVSDAMGRELSVDSNAQSHGGIHVQTTYDKAGRVLHRLDVETGLDETYAYDDALGRVTRYERMVQSVNGVRTLTETRAYTDSPDSPSTIQVTRNLSGGTPTEPADREEVRTYSVDAQGRILSVTETVDGQLSVHLMDYDALGREVESVDPSGRRTRREYDSAGNLLSVTWPGNVMTAFTHDAEGNVLTQSGPREDESWTLTYDDLGRLLSRTLNDQTPPAQWTYAYPGNGVETETEPEGTVIARTRNARGMVEHEVWKGGSSEERSIRTRYDGPWMKRQETREGDSVQVVARDQATAIDDRGRTRNEEESWSLGGYSYKYTTSTSWNGRDGSTIESWLMNNQNQGGRTVHAKVDSLGNMVRRTQAGAEDARDYYADGKPLRTQPFGFGSMEVTRWVYDTSGRVKVMRFGPEQTTYAYYADGLLRSETSPDTRVRTLTYNARGLPELETFGKAPDLSRTRFDAYDNAGHATEVRHAYGSADQALWKYKYGPRDELLQVTPPGLGDFKYTYDGQARLKRIEPPTGSVTPEVTYGYDFLGREKLRKRGSAAWSTTWTDGNPEVLNELSERVKRVVDGRGRVVHEKFIAGPATADASGALRVFKDLDSVDYVFNGLDQLRSAKEHRGLTQTVRSLVYDSRNRLESIGGGAETISYGYHDSGALKFVQSPSGTVNYDVGPLQRLSLVTLADGTALNVEWEAGGGRVAMVGNAALKHTYCHDSRGRLASVTHDARRENCNAVIGSPFLRYRYTYDERGNRLTEVVDRFQTETPGSTESTQYGYDAADRLTGVRYPEGQSVLYSLYKDGSRKAEKKVTGYAGALSEAGFEAASQPQEHLAYVYDALGGLKETRNELSAGAVVTQYQTDRAGRVVREQRGALTKLFHFDAAERLVEAEWTEGNQQRQVKYQYDFAGLRRSRTVDAAVTKYLWSGETLVEEHLPNSTDVLYQRGAGLTVAVGSERILQDGLGSAVERVPSSGTATQHRYDAWGNYREGSGPTSAQASIGYTGHAWDAEAGLTYAQQRWYDSRTGRFLSEDPVGALNYLDVPTGMQAWLYGNSNPLRYTDPDGRQADMGSFGGQFGSSLTLPSPEDIVGQGFAWWFQYWGGGQQTADASGHVAWTPPRDGVGGAFGGVYRVFSFRLVPMESNPSRNSVAGAESSAGLVPLLDSGQRVVSGTTVAGSEASRIESGIQFLVEVGPFALQSKDTVKSASKALGETFAEFNYFSRSHPSFLRSQRGHIDIKPWGAGGATGQRMLVGVRRAKGDGKTIDVIAKSNPIRPAREQPVGGKGVVLKDGEGATAAEVAASRGGPTAGARGSEEGHARARELVRRAKSSGGGKAKYQCWRCGQESVNPDDMHLGHRNVPASAGGNLEEVNTCLEGAACNLSANNRGEVTPGMSCAERGSCGAPYGRK</sequence>
<keyword evidence="4" id="KW-1185">Reference proteome</keyword>
<dbReference type="Pfam" id="PF20148">
    <property type="entry name" value="DUF6531"/>
    <property type="match status" value="1"/>
</dbReference>
<feature type="domain" description="DUF6531" evidence="2">
    <location>
        <begin position="2756"/>
        <end position="2811"/>
    </location>
</feature>
<dbReference type="InterPro" id="IPR013783">
    <property type="entry name" value="Ig-like_fold"/>
</dbReference>